<organism evidence="2 3">
    <name type="scientific">Drosophila kikkawai</name>
    <name type="common">Fruit fly</name>
    <dbReference type="NCBI Taxonomy" id="30033"/>
    <lineage>
        <taxon>Eukaryota</taxon>
        <taxon>Metazoa</taxon>
        <taxon>Ecdysozoa</taxon>
        <taxon>Arthropoda</taxon>
        <taxon>Hexapoda</taxon>
        <taxon>Insecta</taxon>
        <taxon>Pterygota</taxon>
        <taxon>Neoptera</taxon>
        <taxon>Endopterygota</taxon>
        <taxon>Diptera</taxon>
        <taxon>Brachycera</taxon>
        <taxon>Muscomorpha</taxon>
        <taxon>Ephydroidea</taxon>
        <taxon>Drosophilidae</taxon>
        <taxon>Drosophila</taxon>
        <taxon>Sophophora</taxon>
    </lineage>
</organism>
<dbReference type="OMA" id="RAQEYHY"/>
<gene>
    <name evidence="3" type="primary">LOC108082288</name>
</gene>
<reference evidence="3" key="2">
    <citation type="submission" date="2025-08" db="UniProtKB">
        <authorList>
            <consortium name="RefSeq"/>
        </authorList>
    </citation>
    <scope>IDENTIFICATION</scope>
    <source>
        <strain evidence="3">14028-0561.14</strain>
        <tissue evidence="3">Whole fly</tissue>
    </source>
</reference>
<accession>A0A6P4JES2</accession>
<feature type="region of interest" description="Disordered" evidence="1">
    <location>
        <begin position="48"/>
        <end position="81"/>
    </location>
</feature>
<keyword evidence="2" id="KW-1185">Reference proteome</keyword>
<dbReference type="RefSeq" id="XP_017033108.3">
    <property type="nucleotide sequence ID" value="XM_017177619.3"/>
</dbReference>
<dbReference type="Proteomes" id="UP001652661">
    <property type="component" value="Chromosome 2R"/>
</dbReference>
<dbReference type="AlphaFoldDB" id="A0A6P4JES2"/>
<evidence type="ECO:0000256" key="1">
    <source>
        <dbReference type="SAM" id="MobiDB-lite"/>
    </source>
</evidence>
<evidence type="ECO:0000313" key="2">
    <source>
        <dbReference type="Proteomes" id="UP001652661"/>
    </source>
</evidence>
<proteinExistence type="predicted"/>
<name>A0A6P4JES2_DROKI</name>
<evidence type="ECO:0000313" key="3">
    <source>
        <dbReference type="RefSeq" id="XP_017033108.3"/>
    </source>
</evidence>
<protein>
    <submittedName>
        <fullName evidence="3">Uncharacterized protein</fullName>
    </submittedName>
</protein>
<reference evidence="2" key="1">
    <citation type="submission" date="2025-05" db="UniProtKB">
        <authorList>
            <consortium name="RefSeq"/>
        </authorList>
    </citation>
    <scope>NUCLEOTIDE SEQUENCE [LARGE SCALE GENOMIC DNA]</scope>
    <source>
        <strain evidence="2">14028-0561.14</strain>
    </source>
</reference>
<sequence>MTKVDESPIFRRRHILGEGRSLSVDRYKYTNLNEDYHHHRIAVASPLASRPSNHYQQQQYHNHHHQQLPLRPSPGDVRFEPRMNRRSSVPISINYQTVHVSSPYTAPPPELSRRGSVISLTDASASGTIADPKRRVRMINRH</sequence>
<dbReference type="OrthoDB" id="8009808at2759"/>
<dbReference type="GeneID" id="108082288"/>